<name>A0A6M1R7G1_9GAMM</name>
<accession>A0A6M1R7G1</accession>
<evidence type="ECO:0000313" key="3">
    <source>
        <dbReference type="Proteomes" id="UP000473008"/>
    </source>
</evidence>
<dbReference type="AlphaFoldDB" id="A0A6M1R7G1"/>
<evidence type="ECO:0000256" key="1">
    <source>
        <dbReference type="SAM" id="SignalP"/>
    </source>
</evidence>
<dbReference type="Proteomes" id="UP000473008">
    <property type="component" value="Unassembled WGS sequence"/>
</dbReference>
<keyword evidence="3" id="KW-1185">Reference proteome</keyword>
<dbReference type="EMBL" id="JAALDL010000008">
    <property type="protein sequence ID" value="NGN98315.1"/>
    <property type="molecule type" value="Genomic_DNA"/>
</dbReference>
<gene>
    <name evidence="2" type="ORF">G5S52_11850</name>
</gene>
<dbReference type="PROSITE" id="PS51257">
    <property type="entry name" value="PROKAR_LIPOPROTEIN"/>
    <property type="match status" value="1"/>
</dbReference>
<sequence length="177" mass="19426">MISLRLSLIASLTALALTACSANSPAVDGSHLSVTPVNYQYSVSVQKNGMMRARDEVDAYLILNRKALLVYGAKISWNGKQGQKLAQKSYRWLIRQGVSPEKVSLQNSAKTEENSITISTEVHQVQAPSCDYTVISGNNLRNHGCTVESLRWESMVYPERKIAGKSQISGVLPKSPM</sequence>
<organism evidence="2 3">
    <name type="scientific">Grimontia sedimenti</name>
    <dbReference type="NCBI Taxonomy" id="2711294"/>
    <lineage>
        <taxon>Bacteria</taxon>
        <taxon>Pseudomonadati</taxon>
        <taxon>Pseudomonadota</taxon>
        <taxon>Gammaproteobacteria</taxon>
        <taxon>Vibrionales</taxon>
        <taxon>Vibrionaceae</taxon>
        <taxon>Grimontia</taxon>
    </lineage>
</organism>
<protein>
    <recommendedName>
        <fullName evidence="4">Lipoprotein</fullName>
    </recommendedName>
</protein>
<keyword evidence="1" id="KW-0732">Signal</keyword>
<evidence type="ECO:0008006" key="4">
    <source>
        <dbReference type="Google" id="ProtNLM"/>
    </source>
</evidence>
<feature type="chain" id="PRO_5026741290" description="Lipoprotein" evidence="1">
    <location>
        <begin position="22"/>
        <end position="177"/>
    </location>
</feature>
<dbReference type="RefSeq" id="WP_165013764.1">
    <property type="nucleotide sequence ID" value="NZ_JAALDL010000008.1"/>
</dbReference>
<reference evidence="2 3" key="1">
    <citation type="submission" date="2020-02" db="EMBL/GenBank/DDBJ databases">
        <title>The draft genome of Grimontia sedimenta sp. nov., isolated from benthic sediments near coral reefs south of Kuwait.</title>
        <authorList>
            <person name="Mahmoud H.M."/>
            <person name="Jose L."/>
            <person name="Eapen S."/>
        </authorList>
    </citation>
    <scope>NUCLEOTIDE SEQUENCE [LARGE SCALE GENOMIC DNA]</scope>
    <source>
        <strain evidence="2 3">S25</strain>
    </source>
</reference>
<evidence type="ECO:0000313" key="2">
    <source>
        <dbReference type="EMBL" id="NGN98315.1"/>
    </source>
</evidence>
<proteinExistence type="predicted"/>
<comment type="caution">
    <text evidence="2">The sequence shown here is derived from an EMBL/GenBank/DDBJ whole genome shotgun (WGS) entry which is preliminary data.</text>
</comment>
<feature type="signal peptide" evidence="1">
    <location>
        <begin position="1"/>
        <end position="21"/>
    </location>
</feature>